<proteinExistence type="predicted"/>
<accession>A0ABV8LR02</accession>
<dbReference type="Proteomes" id="UP001595816">
    <property type="component" value="Unassembled WGS sequence"/>
</dbReference>
<evidence type="ECO:0000313" key="2">
    <source>
        <dbReference type="Proteomes" id="UP001595816"/>
    </source>
</evidence>
<comment type="caution">
    <text evidence="1">The sequence shown here is derived from an EMBL/GenBank/DDBJ whole genome shotgun (WGS) entry which is preliminary data.</text>
</comment>
<dbReference type="RefSeq" id="WP_253753969.1">
    <property type="nucleotide sequence ID" value="NZ_JAMZDZ010000001.1"/>
</dbReference>
<sequence>MTRTVEGVRILRGPQGSPEGVLRRFVGETDGRSQSSLDRCKELLIAVTHWIPPRGELPVSVEDWKAHMPDWFVRACAPELSKAEAEEALRAWRVLDEAGKLRYEAERPWTFASWIGWFDYSSDMQRSWRWWNGGADDDSEFWIEVEVFEDPAAVGTLRWMMRAAGARSVVEVGSHGL</sequence>
<name>A0ABV8LR02_9ACTN</name>
<evidence type="ECO:0000313" key="1">
    <source>
        <dbReference type="EMBL" id="MFC4133481.1"/>
    </source>
</evidence>
<organism evidence="1 2">
    <name type="scientific">Hamadaea flava</name>
    <dbReference type="NCBI Taxonomy" id="1742688"/>
    <lineage>
        <taxon>Bacteria</taxon>
        <taxon>Bacillati</taxon>
        <taxon>Actinomycetota</taxon>
        <taxon>Actinomycetes</taxon>
        <taxon>Micromonosporales</taxon>
        <taxon>Micromonosporaceae</taxon>
        <taxon>Hamadaea</taxon>
    </lineage>
</organism>
<reference evidence="2" key="1">
    <citation type="journal article" date="2019" name="Int. J. Syst. Evol. Microbiol.">
        <title>The Global Catalogue of Microorganisms (GCM) 10K type strain sequencing project: providing services to taxonomists for standard genome sequencing and annotation.</title>
        <authorList>
            <consortium name="The Broad Institute Genomics Platform"/>
            <consortium name="The Broad Institute Genome Sequencing Center for Infectious Disease"/>
            <person name="Wu L."/>
            <person name="Ma J."/>
        </authorList>
    </citation>
    <scope>NUCLEOTIDE SEQUENCE [LARGE SCALE GENOMIC DNA]</scope>
    <source>
        <strain evidence="2">CGMCC 4.7289</strain>
    </source>
</reference>
<gene>
    <name evidence="1" type="ORF">ACFOZ4_22965</name>
</gene>
<dbReference type="EMBL" id="JBHSAY010000011">
    <property type="protein sequence ID" value="MFC4133481.1"/>
    <property type="molecule type" value="Genomic_DNA"/>
</dbReference>
<keyword evidence="2" id="KW-1185">Reference proteome</keyword>
<protein>
    <submittedName>
        <fullName evidence="1">Uncharacterized protein</fullName>
    </submittedName>
</protein>